<sequence>MDSLWSVGKFGAPDISEAHSWVHIRETNYLPKDKDGYRRWDYASFSSVKTNLIAIFNNSYPIRKDLASTPTLEKSSGTRLRDVAGKKTGCYIGNFTQDFQHMAGKEPDFNHKVVANGVDPGMVANRLSYVFDLKGPSMMLNTACSSSLYALDLACKAIAAGQCDSAIVGGTNLIIAPDQQMNTARMGVMSRTNQSHTFDVTADGYGRAEGVGALYIKPLSAALQNGDPIRAIIRSTASNFNGKGTEGITHPSVDGQFRVMRAAYEMAGLDPKDTFYVECHGTGTPVGDPIEVKAVHRAMGTTRSSDNPVMVGSVKPNIGHSESASSMGTLIKAVLSLEMA</sequence>
<comment type="caution">
    <text evidence="6">The sequence shown here is derived from an EMBL/GenBank/DDBJ whole genome shotgun (WGS) entry which is preliminary data.</text>
</comment>
<dbReference type="Gene3D" id="3.40.47.10">
    <property type="match status" value="1"/>
</dbReference>
<evidence type="ECO:0000256" key="4">
    <source>
        <dbReference type="RuleBase" id="RU003694"/>
    </source>
</evidence>
<organism evidence="6 7">
    <name type="scientific">Bionectria ochroleuca</name>
    <name type="common">Gliocladium roseum</name>
    <dbReference type="NCBI Taxonomy" id="29856"/>
    <lineage>
        <taxon>Eukaryota</taxon>
        <taxon>Fungi</taxon>
        <taxon>Dikarya</taxon>
        <taxon>Ascomycota</taxon>
        <taxon>Pezizomycotina</taxon>
        <taxon>Sordariomycetes</taxon>
        <taxon>Hypocreomycetidae</taxon>
        <taxon>Hypocreales</taxon>
        <taxon>Bionectriaceae</taxon>
        <taxon>Clonostachys</taxon>
    </lineage>
</organism>
<keyword evidence="1" id="KW-0596">Phosphopantetheine</keyword>
<reference evidence="6" key="1">
    <citation type="submission" date="2020-10" db="EMBL/GenBank/DDBJ databases">
        <title>High-Quality Genome Resource of Clonostachys rosea strain S41 by Oxford Nanopore Long-Read Sequencing.</title>
        <authorList>
            <person name="Wang H."/>
        </authorList>
    </citation>
    <scope>NUCLEOTIDE SEQUENCE</scope>
    <source>
        <strain evidence="6">S41</strain>
    </source>
</reference>
<keyword evidence="2" id="KW-0597">Phosphoprotein</keyword>
<evidence type="ECO:0000313" key="7">
    <source>
        <dbReference type="Proteomes" id="UP000616885"/>
    </source>
</evidence>
<evidence type="ECO:0000256" key="2">
    <source>
        <dbReference type="ARBA" id="ARBA00022553"/>
    </source>
</evidence>
<dbReference type="InterPro" id="IPR016039">
    <property type="entry name" value="Thiolase-like"/>
</dbReference>
<dbReference type="GO" id="GO:0004315">
    <property type="term" value="F:3-oxoacyl-[acyl-carrier-protein] synthase activity"/>
    <property type="evidence" value="ECO:0007669"/>
    <property type="project" value="InterPro"/>
</dbReference>
<keyword evidence="3 4" id="KW-0808">Transferase</keyword>
<evidence type="ECO:0000313" key="6">
    <source>
        <dbReference type="EMBL" id="KAF9744660.1"/>
    </source>
</evidence>
<dbReference type="GO" id="GO:0044550">
    <property type="term" value="P:secondary metabolite biosynthetic process"/>
    <property type="evidence" value="ECO:0007669"/>
    <property type="project" value="TreeGrafter"/>
</dbReference>
<evidence type="ECO:0000256" key="3">
    <source>
        <dbReference type="ARBA" id="ARBA00022679"/>
    </source>
</evidence>
<dbReference type="InterPro" id="IPR014031">
    <property type="entry name" value="Ketoacyl_synth_C"/>
</dbReference>
<feature type="domain" description="Ketosynthase family 3 (KS3)" evidence="5">
    <location>
        <begin position="1"/>
        <end position="340"/>
    </location>
</feature>
<dbReference type="Pfam" id="PF00109">
    <property type="entry name" value="ketoacyl-synt"/>
    <property type="match status" value="1"/>
</dbReference>
<dbReference type="PANTHER" id="PTHR43775">
    <property type="entry name" value="FATTY ACID SYNTHASE"/>
    <property type="match status" value="1"/>
</dbReference>
<dbReference type="InterPro" id="IPR020841">
    <property type="entry name" value="PKS_Beta-ketoAc_synthase_dom"/>
</dbReference>
<dbReference type="PANTHER" id="PTHR43775:SF50">
    <property type="entry name" value="HIGHLY REDUCING POLYKETIDE SYNTHASE SRDA"/>
    <property type="match status" value="1"/>
</dbReference>
<dbReference type="PROSITE" id="PS52004">
    <property type="entry name" value="KS3_2"/>
    <property type="match status" value="1"/>
</dbReference>
<dbReference type="PROSITE" id="PS00606">
    <property type="entry name" value="KS3_1"/>
    <property type="match status" value="1"/>
</dbReference>
<comment type="similarity">
    <text evidence="4">Belongs to the thiolase-like superfamily. Beta-ketoacyl-ACP synthases family.</text>
</comment>
<proteinExistence type="inferred from homology"/>
<dbReference type="GO" id="GO:0004312">
    <property type="term" value="F:fatty acid synthase activity"/>
    <property type="evidence" value="ECO:0007669"/>
    <property type="project" value="TreeGrafter"/>
</dbReference>
<dbReference type="Proteomes" id="UP000616885">
    <property type="component" value="Unassembled WGS sequence"/>
</dbReference>
<dbReference type="SUPFAM" id="SSF53901">
    <property type="entry name" value="Thiolase-like"/>
    <property type="match status" value="1"/>
</dbReference>
<protein>
    <recommendedName>
        <fullName evidence="5">Ketosynthase family 3 (KS3) domain-containing protein</fullName>
    </recommendedName>
</protein>
<dbReference type="AlphaFoldDB" id="A0A8H7N1I6"/>
<gene>
    <name evidence="6" type="ORF">IM811_005441</name>
</gene>
<dbReference type="InterPro" id="IPR014030">
    <property type="entry name" value="Ketoacyl_synth_N"/>
</dbReference>
<dbReference type="InterPro" id="IPR050091">
    <property type="entry name" value="PKS_NRPS_Biosynth_Enz"/>
</dbReference>
<dbReference type="Pfam" id="PF02801">
    <property type="entry name" value="Ketoacyl-synt_C"/>
    <property type="match status" value="1"/>
</dbReference>
<evidence type="ECO:0000256" key="1">
    <source>
        <dbReference type="ARBA" id="ARBA00022450"/>
    </source>
</evidence>
<dbReference type="SMART" id="SM00825">
    <property type="entry name" value="PKS_KS"/>
    <property type="match status" value="1"/>
</dbReference>
<name>A0A8H7N1I6_BIOOC</name>
<evidence type="ECO:0000259" key="5">
    <source>
        <dbReference type="PROSITE" id="PS52004"/>
    </source>
</evidence>
<accession>A0A8H7N1I6</accession>
<dbReference type="CDD" id="cd00833">
    <property type="entry name" value="PKS"/>
    <property type="match status" value="1"/>
</dbReference>
<dbReference type="EMBL" id="JADCTT010000014">
    <property type="protein sequence ID" value="KAF9744660.1"/>
    <property type="molecule type" value="Genomic_DNA"/>
</dbReference>
<dbReference type="GO" id="GO:0006633">
    <property type="term" value="P:fatty acid biosynthetic process"/>
    <property type="evidence" value="ECO:0007669"/>
    <property type="project" value="InterPro"/>
</dbReference>
<dbReference type="InterPro" id="IPR018201">
    <property type="entry name" value="Ketoacyl_synth_AS"/>
</dbReference>